<comment type="cofactor">
    <cofactor evidence="1">
        <name>FAD</name>
        <dbReference type="ChEBI" id="CHEBI:57692"/>
    </cofactor>
</comment>
<accession>A0ABU9T2R5</accession>
<keyword evidence="3 5" id="KW-0285">Flavoprotein</keyword>
<comment type="similarity">
    <text evidence="2 5">Belongs to the GMC oxidoreductase family.</text>
</comment>
<reference evidence="8 9" key="1">
    <citation type="submission" date="2024-03" db="EMBL/GenBank/DDBJ databases">
        <title>Community enrichment and isolation of bacterial strains for fucoidan degradation.</title>
        <authorList>
            <person name="Sichert A."/>
        </authorList>
    </citation>
    <scope>NUCLEOTIDE SEQUENCE [LARGE SCALE GENOMIC DNA]</scope>
    <source>
        <strain evidence="8 9">AS62</strain>
    </source>
</reference>
<dbReference type="PROSITE" id="PS51257">
    <property type="entry name" value="PROKAR_LIPOPROTEIN"/>
    <property type="match status" value="1"/>
</dbReference>
<dbReference type="PROSITE" id="PS00623">
    <property type="entry name" value="GMC_OXRED_1"/>
    <property type="match status" value="1"/>
</dbReference>
<dbReference type="SUPFAM" id="SSF54373">
    <property type="entry name" value="FAD-linked reductases, C-terminal domain"/>
    <property type="match status" value="1"/>
</dbReference>
<dbReference type="Proteomes" id="UP001477870">
    <property type="component" value="Unassembled WGS sequence"/>
</dbReference>
<dbReference type="Gene3D" id="3.50.50.60">
    <property type="entry name" value="FAD/NAD(P)-binding domain"/>
    <property type="match status" value="1"/>
</dbReference>
<dbReference type="PROSITE" id="PS00624">
    <property type="entry name" value="GMC_OXRED_2"/>
    <property type="match status" value="1"/>
</dbReference>
<feature type="domain" description="Glucose-methanol-choline oxidoreductase N-terminal" evidence="7">
    <location>
        <begin position="253"/>
        <end position="267"/>
    </location>
</feature>
<dbReference type="InterPro" id="IPR007867">
    <property type="entry name" value="GMC_OxRtase_C"/>
</dbReference>
<dbReference type="PIRSF" id="PIRSF000137">
    <property type="entry name" value="Alcohol_oxidase"/>
    <property type="match status" value="1"/>
</dbReference>
<keyword evidence="9" id="KW-1185">Reference proteome</keyword>
<dbReference type="InterPro" id="IPR036188">
    <property type="entry name" value="FAD/NAD-bd_sf"/>
</dbReference>
<evidence type="ECO:0000313" key="9">
    <source>
        <dbReference type="Proteomes" id="UP001477870"/>
    </source>
</evidence>
<gene>
    <name evidence="8" type="ORF">WNY59_02325</name>
</gene>
<feature type="domain" description="Glucose-methanol-choline oxidoreductase N-terminal" evidence="6">
    <location>
        <begin position="84"/>
        <end position="107"/>
    </location>
</feature>
<evidence type="ECO:0000259" key="7">
    <source>
        <dbReference type="PROSITE" id="PS00624"/>
    </source>
</evidence>
<dbReference type="InterPro" id="IPR012132">
    <property type="entry name" value="GMC_OxRdtase"/>
</dbReference>
<evidence type="ECO:0000256" key="1">
    <source>
        <dbReference type="ARBA" id="ARBA00001974"/>
    </source>
</evidence>
<dbReference type="Gene3D" id="3.30.410.40">
    <property type="match status" value="1"/>
</dbReference>
<evidence type="ECO:0000313" key="8">
    <source>
        <dbReference type="EMBL" id="MEM5500416.1"/>
    </source>
</evidence>
<keyword evidence="4 5" id="KW-0274">FAD</keyword>
<evidence type="ECO:0000256" key="5">
    <source>
        <dbReference type="RuleBase" id="RU003968"/>
    </source>
</evidence>
<dbReference type="PANTHER" id="PTHR11552">
    <property type="entry name" value="GLUCOSE-METHANOL-CHOLINE GMC OXIDOREDUCTASE"/>
    <property type="match status" value="1"/>
</dbReference>
<evidence type="ECO:0000259" key="6">
    <source>
        <dbReference type="PROSITE" id="PS00623"/>
    </source>
</evidence>
<dbReference type="RefSeq" id="WP_342846566.1">
    <property type="nucleotide sequence ID" value="NZ_JBBMQO010000001.1"/>
</dbReference>
<evidence type="ECO:0000256" key="2">
    <source>
        <dbReference type="ARBA" id="ARBA00010790"/>
    </source>
</evidence>
<comment type="caution">
    <text evidence="8">The sequence shown here is derived from an EMBL/GenBank/DDBJ whole genome shotgun (WGS) entry which is preliminary data.</text>
</comment>
<sequence>MTKNSTYDYVIVGAGSAGCVLANRLSANPDCKVLLLEAGHRDRNFWLRLPVGYFRTVLDPRFSRLFNTEPEVGTDGRSILWPRGRVLGGSSSINGLIYIRGEPATFDDWVEQGATGWGATDVEKDFAAIENYDDQYNSPVGEMNVSELRHHNPLCEAWLDAAAESGLPRNSNFNGRTSNGVGRYQLTIGRRFRISAARAFLHPILHRPNLTLRSGATVGQISFEGSRATGVKWQMGGQQYHVQTTREVIVSAGAVQSPQLLQLSGIGPEGVLRNAGIARRVVLPGVGGNLQDHYQMRMVLKLKQGRSLNQQTRDPLWMMKSGLDWLLRGQGPLTIGAGQVGGAASTGFGPRGRPDVQFLAMPLSANKVGDPLHDFSGFTATVWQCHPVSRGRIDIHTDDPNADPRIKPGYLSEELDRKTLVEGFKMLRDIHANSPFRDLVDTEMAPGGSVERDVDILNVIRKNAGTVFHPCGTCAMGNNDDAPLDARLRVRGVEGLRVVDASVMPVIPSGNINAATLMIAQKAARIIIEDATS</sequence>
<name>A0ABU9T2R5_9HYPH</name>
<dbReference type="Pfam" id="PF00732">
    <property type="entry name" value="GMC_oxred_N"/>
    <property type="match status" value="1"/>
</dbReference>
<protein>
    <submittedName>
        <fullName evidence="8">GMC family oxidoreductase N-terminal domain-containing protein</fullName>
    </submittedName>
</protein>
<proteinExistence type="inferred from homology"/>
<evidence type="ECO:0000256" key="4">
    <source>
        <dbReference type="ARBA" id="ARBA00022827"/>
    </source>
</evidence>
<dbReference type="PANTHER" id="PTHR11552:SF147">
    <property type="entry name" value="CHOLINE DEHYDROGENASE, MITOCHONDRIAL"/>
    <property type="match status" value="1"/>
</dbReference>
<evidence type="ECO:0000256" key="3">
    <source>
        <dbReference type="ARBA" id="ARBA00022630"/>
    </source>
</evidence>
<dbReference type="EMBL" id="JBBMQO010000001">
    <property type="protein sequence ID" value="MEM5500416.1"/>
    <property type="molecule type" value="Genomic_DNA"/>
</dbReference>
<organism evidence="8 9">
    <name type="scientific">Ahrensia kielensis</name>
    <dbReference type="NCBI Taxonomy" id="76980"/>
    <lineage>
        <taxon>Bacteria</taxon>
        <taxon>Pseudomonadati</taxon>
        <taxon>Pseudomonadota</taxon>
        <taxon>Alphaproteobacteria</taxon>
        <taxon>Hyphomicrobiales</taxon>
        <taxon>Ahrensiaceae</taxon>
        <taxon>Ahrensia</taxon>
    </lineage>
</organism>
<dbReference type="Pfam" id="PF05199">
    <property type="entry name" value="GMC_oxred_C"/>
    <property type="match status" value="1"/>
</dbReference>
<dbReference type="SUPFAM" id="SSF51905">
    <property type="entry name" value="FAD/NAD(P)-binding domain"/>
    <property type="match status" value="1"/>
</dbReference>
<dbReference type="InterPro" id="IPR000172">
    <property type="entry name" value="GMC_OxRdtase_N"/>
</dbReference>